<reference evidence="2 3" key="1">
    <citation type="journal article" date="2012" name="J. Bacteriol.">
        <title>Genome Sequence of Fibrella aestuarina BUZ 2T, a Filamentous Marine Bacterium.</title>
        <authorList>
            <person name="Filippini M."/>
            <person name="Qi W."/>
            <person name="Blom J."/>
            <person name="Goesmann A."/>
            <person name="Smits T.H."/>
            <person name="Bagheri H.C."/>
        </authorList>
    </citation>
    <scope>NUCLEOTIDE SEQUENCE [LARGE SCALE GENOMIC DNA]</scope>
    <source>
        <strain evidence="3">BUZ 2T</strain>
    </source>
</reference>
<evidence type="ECO:0000259" key="1">
    <source>
        <dbReference type="Pfam" id="PF01261"/>
    </source>
</evidence>
<feature type="domain" description="Xylose isomerase-like TIM barrel" evidence="1">
    <location>
        <begin position="54"/>
        <end position="284"/>
    </location>
</feature>
<protein>
    <submittedName>
        <fullName evidence="2">Xylose isomerase domain protein TIM barrel</fullName>
    </submittedName>
</protein>
<evidence type="ECO:0000313" key="3">
    <source>
        <dbReference type="Proteomes" id="UP000011058"/>
    </source>
</evidence>
<dbReference type="OrthoDB" id="9798407at2"/>
<dbReference type="RefSeq" id="WP_015333442.1">
    <property type="nucleotide sequence ID" value="NC_020054.1"/>
</dbReference>
<organism evidence="2 3">
    <name type="scientific">Fibrella aestuarina BUZ 2</name>
    <dbReference type="NCBI Taxonomy" id="1166018"/>
    <lineage>
        <taxon>Bacteria</taxon>
        <taxon>Pseudomonadati</taxon>
        <taxon>Bacteroidota</taxon>
        <taxon>Cytophagia</taxon>
        <taxon>Cytophagales</taxon>
        <taxon>Spirosomataceae</taxon>
        <taxon>Fibrella</taxon>
    </lineage>
</organism>
<dbReference type="Gene3D" id="3.20.20.150">
    <property type="entry name" value="Divalent-metal-dependent TIM barrel enzymes"/>
    <property type="match status" value="1"/>
</dbReference>
<dbReference type="Proteomes" id="UP000011058">
    <property type="component" value="Chromosome"/>
</dbReference>
<dbReference type="EMBL" id="HE796683">
    <property type="protein sequence ID" value="CCH02343.1"/>
    <property type="molecule type" value="Genomic_DNA"/>
</dbReference>
<dbReference type="PANTHER" id="PTHR12110:SF41">
    <property type="entry name" value="INOSOSE DEHYDRATASE"/>
    <property type="match status" value="1"/>
</dbReference>
<dbReference type="eggNOG" id="COG1082">
    <property type="taxonomic scope" value="Bacteria"/>
</dbReference>
<dbReference type="InterPro" id="IPR036237">
    <property type="entry name" value="Xyl_isomerase-like_sf"/>
</dbReference>
<dbReference type="InterPro" id="IPR013022">
    <property type="entry name" value="Xyl_isomerase-like_TIM-brl"/>
</dbReference>
<accession>I0KDZ0</accession>
<keyword evidence="2" id="KW-0413">Isomerase</keyword>
<dbReference type="AlphaFoldDB" id="I0KDZ0"/>
<proteinExistence type="predicted"/>
<keyword evidence="3" id="KW-1185">Reference proteome</keyword>
<dbReference type="InterPro" id="IPR050312">
    <property type="entry name" value="IolE/XylAMocC-like"/>
</dbReference>
<dbReference type="HOGENOM" id="CLU_059523_1_0_10"/>
<dbReference type="KEGG" id="fae:FAES_4344"/>
<gene>
    <name evidence="2" type="ORF">FAES_4344</name>
</gene>
<name>I0KDZ0_9BACT</name>
<dbReference type="STRING" id="1166018.FAES_4344"/>
<dbReference type="PANTHER" id="PTHR12110">
    <property type="entry name" value="HYDROXYPYRUVATE ISOMERASE"/>
    <property type="match status" value="1"/>
</dbReference>
<dbReference type="SUPFAM" id="SSF51658">
    <property type="entry name" value="Xylose isomerase-like"/>
    <property type="match status" value="1"/>
</dbReference>
<evidence type="ECO:0000313" key="2">
    <source>
        <dbReference type="EMBL" id="CCH02343.1"/>
    </source>
</evidence>
<sequence>MTNQVIARVLVGLGLVCLGSPLMAQKKAPLPNVPGMVSYTYRQSFQRNVAATLDTIRAMGITDMEFSNLFGKTAAELRQLLDERGMRCSSFGVSYPDALTKTDEVGANAKALGAQYVRVAWIPHEAPFNLAAAQKAVADFNQIGKRLKEQYDLTFCYHNHGYEFHPAPEGTLFDYIVQKTDPRYVSFELDILWTVFPGHDPVALLRKYGSRFALMHLKDLRKGVAGNLSGGTPTENDVALGTGQAQLPGIIKAAQQAGVRHFYIEDESPNIATQVPQSLAYWRQVTR</sequence>
<dbReference type="GO" id="GO:0016853">
    <property type="term" value="F:isomerase activity"/>
    <property type="evidence" value="ECO:0007669"/>
    <property type="project" value="UniProtKB-KW"/>
</dbReference>
<dbReference type="Pfam" id="PF01261">
    <property type="entry name" value="AP_endonuc_2"/>
    <property type="match status" value="1"/>
</dbReference>
<dbReference type="PATRIC" id="fig|1166018.3.peg.1301"/>